<dbReference type="EMBL" id="FMZP01000012">
    <property type="protein sequence ID" value="SDD09437.1"/>
    <property type="molecule type" value="Genomic_DNA"/>
</dbReference>
<feature type="transmembrane region" description="Helical" evidence="3">
    <location>
        <begin position="514"/>
        <end position="536"/>
    </location>
</feature>
<feature type="transmembrane region" description="Helical" evidence="3">
    <location>
        <begin position="764"/>
        <end position="782"/>
    </location>
</feature>
<dbReference type="Proteomes" id="UP000324021">
    <property type="component" value="Unassembled WGS sequence"/>
</dbReference>
<feature type="transmembrane region" description="Helical" evidence="3">
    <location>
        <begin position="6"/>
        <end position="28"/>
    </location>
</feature>
<accession>A0A1G6RZT4</accession>
<dbReference type="PANTHER" id="PTHR43653:SF1">
    <property type="entry name" value="CYTOCHROME C-TYPE BIOGENESIS PROTEIN CCMF"/>
    <property type="match status" value="1"/>
</dbReference>
<dbReference type="InterPro" id="IPR002541">
    <property type="entry name" value="Cyt_c_assembly"/>
</dbReference>
<evidence type="ECO:0000256" key="2">
    <source>
        <dbReference type="ARBA" id="ARBA00022748"/>
    </source>
</evidence>
<name>A0A1G6RZT4_9EURY</name>
<protein>
    <submittedName>
        <fullName evidence="5">Cytochrome c-type biogenesis protein CcmF</fullName>
    </submittedName>
</protein>
<feature type="domain" description="Cytochrome c assembly protein" evidence="4">
    <location>
        <begin position="92"/>
        <end position="298"/>
    </location>
</feature>
<dbReference type="GO" id="GO:0015232">
    <property type="term" value="F:heme transmembrane transporter activity"/>
    <property type="evidence" value="ECO:0007669"/>
    <property type="project" value="InterPro"/>
</dbReference>
<feature type="transmembrane region" description="Helical" evidence="3">
    <location>
        <begin position="94"/>
        <end position="114"/>
    </location>
</feature>
<feature type="transmembrane region" description="Helical" evidence="3">
    <location>
        <begin position="405"/>
        <end position="424"/>
    </location>
</feature>
<evidence type="ECO:0000313" key="6">
    <source>
        <dbReference type="EMBL" id="SET77839.1"/>
    </source>
</evidence>
<feature type="transmembrane region" description="Helical" evidence="3">
    <location>
        <begin position="436"/>
        <end position="453"/>
    </location>
</feature>
<dbReference type="GO" id="GO:0017004">
    <property type="term" value="P:cytochrome complex assembly"/>
    <property type="evidence" value="ECO:0007669"/>
    <property type="project" value="UniProtKB-KW"/>
</dbReference>
<comment type="similarity">
    <text evidence="1">Belongs to the CcmF/CycK/Ccl1/NrfE/CcsA family.</text>
</comment>
<dbReference type="RefSeq" id="WP_092933529.1">
    <property type="nucleotide sequence ID" value="NZ_FMZP01000012.1"/>
</dbReference>
<feature type="transmembrane region" description="Helical" evidence="3">
    <location>
        <begin position="220"/>
        <end position="241"/>
    </location>
</feature>
<keyword evidence="3" id="KW-0812">Transmembrane</keyword>
<dbReference type="PANTHER" id="PTHR43653">
    <property type="entry name" value="CYTOCHROME C ASSEMBLY PROTEIN-RELATED"/>
    <property type="match status" value="1"/>
</dbReference>
<dbReference type="Pfam" id="PF01578">
    <property type="entry name" value="Cytochrom_C_asm"/>
    <property type="match status" value="1"/>
</dbReference>
<feature type="transmembrane region" description="Helical" evidence="3">
    <location>
        <begin position="365"/>
        <end position="385"/>
    </location>
</feature>
<dbReference type="Proteomes" id="UP000199320">
    <property type="component" value="Unassembled WGS sequence"/>
</dbReference>
<dbReference type="GO" id="GO:0020037">
    <property type="term" value="F:heme binding"/>
    <property type="evidence" value="ECO:0007669"/>
    <property type="project" value="InterPro"/>
</dbReference>
<dbReference type="PRINTS" id="PR01410">
    <property type="entry name" value="CCBIOGENESIS"/>
</dbReference>
<feature type="transmembrane region" description="Helical" evidence="3">
    <location>
        <begin position="40"/>
        <end position="60"/>
    </location>
</feature>
<evidence type="ECO:0000256" key="3">
    <source>
        <dbReference type="SAM" id="Phobius"/>
    </source>
</evidence>
<dbReference type="InterPro" id="IPR003567">
    <property type="entry name" value="Cyt_c_biogenesis"/>
</dbReference>
<dbReference type="AlphaFoldDB" id="A0A1G6RZT4"/>
<sequence>MMGGTLLIGAALLSGLAATVLLITNYLWREKRYLNAVTPLIGVTAGLLSLALAYLTYQFVTTDYANAYVWNNTANYISIFYRITGVYAGNQGSVLLWAALTAIVAFWAVVVRGLERRETRLVQGITMGVVTYFAAMLVLDSPFEPISAEFPEMDPGFVPIDGTGLNPLLIDPYMAIHPPIMFIAYALLTMPFAIAVAHFISTIRGEGGLFDEWIGSVTRWLRIAWLFLTAAIVLGSLWSYRVLGWGGIWAWDPVEVAVLIPWLFLTATLHAVMNYRSRSTYATLAPAMTGATLALIIYATAIVRSGVFRSVHSFADGGIGAALLVLLTITSILGIGLPLGYWLLREPESASEASSPAQRWITHVNLKHLAVLSIGLLGFISVWGLTFPVLNTYATGVEVAVGGQYYNLWSYPIVLGVLLILGFYMDYDVEGRRRALISLGIFTLLTVLAALVAPSETWTLSNVDGNDALLYRLVGNASALSILPPAAYVCLTVIKRTLEFVPGNPNRNFQLKQVGITMIHVAFALLVVTVTFSYLFTAQSSLVVADADREATIEGSAVHEVPESNYAVQVSDYRSYQRPEKPNVENMALSSEQIASRGQEIHETRQPVYGTATQINAGPDATVIQLDNSGVWIGVMNASQTDLGISEGDQVVGVGTVMWDFLPELPQSDGVVVTEAANVGPVSNPPAALDQTRVEGTAVGLTVYQNDKQIARGNAGQERYLQQGGMEVRDVLVDRGLTHDTYVIAAVDDGTVSLTVKQIPLMTVMRFSVAALLVGMLFVIVFDPAHGLARVWPRVTRQQNVTETTSD</sequence>
<evidence type="ECO:0000313" key="8">
    <source>
        <dbReference type="Proteomes" id="UP000324021"/>
    </source>
</evidence>
<evidence type="ECO:0000256" key="1">
    <source>
        <dbReference type="ARBA" id="ARBA00009186"/>
    </source>
</evidence>
<evidence type="ECO:0000259" key="4">
    <source>
        <dbReference type="Pfam" id="PF01578"/>
    </source>
</evidence>
<keyword evidence="3" id="KW-1133">Transmembrane helix</keyword>
<proteinExistence type="inferred from homology"/>
<feature type="transmembrane region" description="Helical" evidence="3">
    <location>
        <begin position="180"/>
        <end position="200"/>
    </location>
</feature>
<reference evidence="7 8" key="1">
    <citation type="submission" date="2016-10" db="EMBL/GenBank/DDBJ databases">
        <authorList>
            <person name="Varghese N."/>
            <person name="Submissions S."/>
        </authorList>
    </citation>
    <scope>NUCLEOTIDE SEQUENCE [LARGE SCALE GENOMIC DNA]</scope>
    <source>
        <strain evidence="5 8">CDM_1</strain>
        <strain evidence="7">CDM_6</strain>
    </source>
</reference>
<dbReference type="STRING" id="392421.SAMN04488694_11277"/>
<dbReference type="GO" id="GO:0016020">
    <property type="term" value="C:membrane"/>
    <property type="evidence" value="ECO:0007669"/>
    <property type="project" value="InterPro"/>
</dbReference>
<dbReference type="EMBL" id="FOIC01000012">
    <property type="protein sequence ID" value="SET77839.1"/>
    <property type="molecule type" value="Genomic_DNA"/>
</dbReference>
<feature type="transmembrane region" description="Helical" evidence="3">
    <location>
        <begin position="284"/>
        <end position="307"/>
    </location>
</feature>
<keyword evidence="2" id="KW-0201">Cytochrome c-type biogenesis</keyword>
<evidence type="ECO:0000313" key="7">
    <source>
        <dbReference type="Proteomes" id="UP000199320"/>
    </source>
</evidence>
<gene>
    <name evidence="6" type="ORF">SAMN04488694_11277</name>
    <name evidence="5" type="ORF">SAMN05192552_101274</name>
</gene>
<feature type="transmembrane region" description="Helical" evidence="3">
    <location>
        <begin position="121"/>
        <end position="139"/>
    </location>
</feature>
<reference evidence="6" key="2">
    <citation type="submission" date="2016-10" db="EMBL/GenBank/DDBJ databases">
        <authorList>
            <person name="de Groot N.N."/>
        </authorList>
    </citation>
    <scope>NUCLEOTIDE SEQUENCE [LARGE SCALE GENOMIC DNA]</scope>
    <source>
        <strain evidence="6">CDM_6</strain>
    </source>
</reference>
<feature type="transmembrane region" description="Helical" evidence="3">
    <location>
        <begin position="473"/>
        <end position="494"/>
    </location>
</feature>
<keyword evidence="3" id="KW-0472">Membrane</keyword>
<keyword evidence="7" id="KW-1185">Reference proteome</keyword>
<feature type="transmembrane region" description="Helical" evidence="3">
    <location>
        <begin position="319"/>
        <end position="344"/>
    </location>
</feature>
<feature type="transmembrane region" description="Helical" evidence="3">
    <location>
        <begin position="253"/>
        <end position="272"/>
    </location>
</feature>
<organism evidence="5 8">
    <name type="scientific">Natrinema hispanicum</name>
    <dbReference type="NCBI Taxonomy" id="392421"/>
    <lineage>
        <taxon>Archaea</taxon>
        <taxon>Methanobacteriati</taxon>
        <taxon>Methanobacteriota</taxon>
        <taxon>Stenosarchaea group</taxon>
        <taxon>Halobacteria</taxon>
        <taxon>Halobacteriales</taxon>
        <taxon>Natrialbaceae</taxon>
        <taxon>Natrinema</taxon>
    </lineage>
</organism>
<evidence type="ECO:0000313" key="5">
    <source>
        <dbReference type="EMBL" id="SDD09437.1"/>
    </source>
</evidence>